<evidence type="ECO:0000256" key="5">
    <source>
        <dbReference type="ARBA" id="ARBA00022989"/>
    </source>
</evidence>
<evidence type="ECO:0000313" key="9">
    <source>
        <dbReference type="EMBL" id="VCU53322.1"/>
    </source>
</evidence>
<dbReference type="GO" id="GO:0022857">
    <property type="term" value="F:transmembrane transporter activity"/>
    <property type="evidence" value="ECO:0007669"/>
    <property type="project" value="InterPro"/>
</dbReference>
<evidence type="ECO:0000256" key="6">
    <source>
        <dbReference type="ARBA" id="ARBA00023136"/>
    </source>
</evidence>
<dbReference type="PANTHER" id="PTHR30558:SF3">
    <property type="entry name" value="BIOPOLYMER TRANSPORT PROTEIN EXBD-RELATED"/>
    <property type="match status" value="1"/>
</dbReference>
<gene>
    <name evidence="9" type="ORF">TTHN1_01090</name>
</gene>
<evidence type="ECO:0008006" key="11">
    <source>
        <dbReference type="Google" id="ProtNLM"/>
    </source>
</evidence>
<keyword evidence="3" id="KW-1003">Cell membrane</keyword>
<comment type="similarity">
    <text evidence="2 7">Belongs to the ExbD/TolR family.</text>
</comment>
<dbReference type="Pfam" id="PF02472">
    <property type="entry name" value="ExbD"/>
    <property type="match status" value="1"/>
</dbReference>
<protein>
    <recommendedName>
        <fullName evidence="11">Biopolymer transporter ExbD</fullName>
    </recommendedName>
</protein>
<dbReference type="GO" id="GO:0005886">
    <property type="term" value="C:plasma membrane"/>
    <property type="evidence" value="ECO:0007669"/>
    <property type="project" value="UniProtKB-SubCell"/>
</dbReference>
<evidence type="ECO:0000256" key="4">
    <source>
        <dbReference type="ARBA" id="ARBA00022692"/>
    </source>
</evidence>
<dbReference type="AlphaFoldDB" id="A0A3P4AQB3"/>
<dbReference type="EMBL" id="LR027517">
    <property type="protein sequence ID" value="VCU53322.1"/>
    <property type="molecule type" value="Genomic_DNA"/>
</dbReference>
<feature type="transmembrane region" description="Helical" evidence="8">
    <location>
        <begin position="6"/>
        <end position="28"/>
    </location>
</feature>
<name>A0A3P4AQB3_THETH</name>
<evidence type="ECO:0000256" key="8">
    <source>
        <dbReference type="SAM" id="Phobius"/>
    </source>
</evidence>
<evidence type="ECO:0000256" key="1">
    <source>
        <dbReference type="ARBA" id="ARBA00004162"/>
    </source>
</evidence>
<keyword evidence="4 7" id="KW-0812">Transmembrane</keyword>
<keyword evidence="6 8" id="KW-0472">Membrane</keyword>
<dbReference type="RefSeq" id="WP_014510087.1">
    <property type="nucleotide sequence ID" value="NZ_LR027517.1"/>
</dbReference>
<dbReference type="Gene3D" id="3.30.420.270">
    <property type="match status" value="1"/>
</dbReference>
<keyword evidence="5 8" id="KW-1133">Transmembrane helix</keyword>
<evidence type="ECO:0000256" key="7">
    <source>
        <dbReference type="RuleBase" id="RU003879"/>
    </source>
</evidence>
<evidence type="ECO:0000256" key="3">
    <source>
        <dbReference type="ARBA" id="ARBA00022475"/>
    </source>
</evidence>
<dbReference type="PANTHER" id="PTHR30558">
    <property type="entry name" value="EXBD MEMBRANE COMPONENT OF PMF-DRIVEN MACROMOLECULE IMPORT SYSTEM"/>
    <property type="match status" value="1"/>
</dbReference>
<reference evidence="9 10" key="1">
    <citation type="submission" date="2018-10" db="EMBL/GenBank/DDBJ databases">
        <authorList>
            <person name="Peiro R."/>
            <person name="Begona"/>
            <person name="Cbmso G."/>
            <person name="Lopez M."/>
            <person name="Gonzalez S."/>
            <person name="Sacristan E."/>
            <person name="Castillo E."/>
        </authorList>
    </citation>
    <scope>NUCLEOTIDE SEQUENCE [LARGE SCALE GENOMIC DNA]</scope>
    <source>
        <strain evidence="9">TTHNAR1</strain>
    </source>
</reference>
<keyword evidence="7" id="KW-0813">Transport</keyword>
<sequence>MSRRPLVLNLIPLIDFFLLLALFALLLARWPEALPQRALSVDLPRAEGRQGSGGVLLELDREGRLALNGKPVALKDLAQALSPLLKGGTAVRLEADREVPHGTVVAVLEAVRRAGGEKVEVGVRP</sequence>
<proteinExistence type="inferred from homology"/>
<keyword evidence="7" id="KW-0653">Protein transport</keyword>
<dbReference type="InterPro" id="IPR003400">
    <property type="entry name" value="ExbD"/>
</dbReference>
<dbReference type="Proteomes" id="UP000279841">
    <property type="component" value="Chromosome"/>
</dbReference>
<evidence type="ECO:0000313" key="10">
    <source>
        <dbReference type="Proteomes" id="UP000279841"/>
    </source>
</evidence>
<accession>A0A3P4AQB3</accession>
<evidence type="ECO:0000256" key="2">
    <source>
        <dbReference type="ARBA" id="ARBA00005811"/>
    </source>
</evidence>
<organism evidence="9 10">
    <name type="scientific">Thermus thermophilus</name>
    <dbReference type="NCBI Taxonomy" id="274"/>
    <lineage>
        <taxon>Bacteria</taxon>
        <taxon>Thermotogati</taxon>
        <taxon>Deinococcota</taxon>
        <taxon>Deinococci</taxon>
        <taxon>Thermales</taxon>
        <taxon>Thermaceae</taxon>
        <taxon>Thermus</taxon>
    </lineage>
</organism>
<dbReference type="GO" id="GO:0015031">
    <property type="term" value="P:protein transport"/>
    <property type="evidence" value="ECO:0007669"/>
    <property type="project" value="UniProtKB-KW"/>
</dbReference>
<comment type="subcellular location">
    <subcellularLocation>
        <location evidence="1">Cell membrane</location>
        <topology evidence="1">Single-pass membrane protein</topology>
    </subcellularLocation>
    <subcellularLocation>
        <location evidence="7">Cell membrane</location>
        <topology evidence="7">Single-pass type II membrane protein</topology>
    </subcellularLocation>
</comment>